<proteinExistence type="inferred from homology"/>
<feature type="compositionally biased region" description="Basic and acidic residues" evidence="7">
    <location>
        <begin position="144"/>
        <end position="154"/>
    </location>
</feature>
<dbReference type="NCBIfam" id="TIGR00059">
    <property type="entry name" value="L17"/>
    <property type="match status" value="1"/>
</dbReference>
<dbReference type="PANTHER" id="PTHR14413:SF16">
    <property type="entry name" value="LARGE RIBOSOMAL SUBUNIT PROTEIN BL17M"/>
    <property type="match status" value="1"/>
</dbReference>
<comment type="similarity">
    <text evidence="1 5">Belongs to the bacterial ribosomal protein bL17 family.</text>
</comment>
<evidence type="ECO:0000256" key="3">
    <source>
        <dbReference type="ARBA" id="ARBA00023274"/>
    </source>
</evidence>
<reference evidence="8 9" key="1">
    <citation type="journal article" date="2015" name="Nature">
        <title>rRNA introns, odd ribosomes, and small enigmatic genomes across a large radiation of phyla.</title>
        <authorList>
            <person name="Brown C.T."/>
            <person name="Hug L.A."/>
            <person name="Thomas B.C."/>
            <person name="Sharon I."/>
            <person name="Castelle C.J."/>
            <person name="Singh A."/>
            <person name="Wilkins M.J."/>
            <person name="Williams K.H."/>
            <person name="Banfield J.F."/>
        </authorList>
    </citation>
    <scope>NUCLEOTIDE SEQUENCE [LARGE SCALE GENOMIC DNA]</scope>
</reference>
<evidence type="ECO:0000256" key="5">
    <source>
        <dbReference type="RuleBase" id="RU000660"/>
    </source>
</evidence>
<evidence type="ECO:0000313" key="8">
    <source>
        <dbReference type="EMBL" id="KKR49558.1"/>
    </source>
</evidence>
<feature type="region of interest" description="Disordered" evidence="7">
    <location>
        <begin position="124"/>
        <end position="164"/>
    </location>
</feature>
<dbReference type="InterPro" id="IPR036373">
    <property type="entry name" value="Ribosomal_bL17_sf"/>
</dbReference>
<evidence type="ECO:0000256" key="6">
    <source>
        <dbReference type="RuleBase" id="RU000661"/>
    </source>
</evidence>
<keyword evidence="2 5" id="KW-0689">Ribosomal protein</keyword>
<keyword evidence="3 5" id="KW-0687">Ribonucleoprotein</keyword>
<dbReference type="GO" id="GO:0022625">
    <property type="term" value="C:cytosolic large ribosomal subunit"/>
    <property type="evidence" value="ECO:0007669"/>
    <property type="project" value="TreeGrafter"/>
</dbReference>
<dbReference type="SUPFAM" id="SSF64263">
    <property type="entry name" value="Prokaryotic ribosomal protein L17"/>
    <property type="match status" value="1"/>
</dbReference>
<dbReference type="GO" id="GO:0006412">
    <property type="term" value="P:translation"/>
    <property type="evidence" value="ECO:0007669"/>
    <property type="project" value="InterPro"/>
</dbReference>
<protein>
    <recommendedName>
        <fullName evidence="4 6">50S ribosomal protein L17</fullName>
    </recommendedName>
</protein>
<dbReference type="GO" id="GO:0003735">
    <property type="term" value="F:structural constituent of ribosome"/>
    <property type="evidence" value="ECO:0007669"/>
    <property type="project" value="InterPro"/>
</dbReference>
<dbReference type="Proteomes" id="UP000034531">
    <property type="component" value="Unassembled WGS sequence"/>
</dbReference>
<dbReference type="InterPro" id="IPR000456">
    <property type="entry name" value="Ribosomal_bL17"/>
</dbReference>
<dbReference type="AlphaFoldDB" id="A0A0G0RAZ0"/>
<dbReference type="EMBL" id="LBYI01000024">
    <property type="protein sequence ID" value="KKR49558.1"/>
    <property type="molecule type" value="Genomic_DNA"/>
</dbReference>
<sequence>MRHAVFGRKLGRDTNSRRALLNNLAGALIIHGSVTTTLAKAKFVKPYVEKMVTSAKKDKLASKRILASYLKKAAFKKLTDEIAPGFDKRPGGYARIIKLTARRGDSAAMAKLEFLEWDKSKALSSKTKNNKVEKKVSANKKGNTKKETTKKEVAKPQVKQKTKK</sequence>
<evidence type="ECO:0000256" key="7">
    <source>
        <dbReference type="SAM" id="MobiDB-lite"/>
    </source>
</evidence>
<dbReference type="Pfam" id="PF01196">
    <property type="entry name" value="Ribosomal_L17"/>
    <property type="match status" value="1"/>
</dbReference>
<dbReference type="Gene3D" id="3.90.1030.10">
    <property type="entry name" value="Ribosomal protein L17"/>
    <property type="match status" value="1"/>
</dbReference>
<comment type="caution">
    <text evidence="8">The sequence shown here is derived from an EMBL/GenBank/DDBJ whole genome shotgun (WGS) entry which is preliminary data.</text>
</comment>
<dbReference type="PANTHER" id="PTHR14413">
    <property type="entry name" value="RIBOSOMAL PROTEIN L17"/>
    <property type="match status" value="1"/>
</dbReference>
<evidence type="ECO:0000256" key="2">
    <source>
        <dbReference type="ARBA" id="ARBA00022980"/>
    </source>
</evidence>
<organism evidence="8 9">
    <name type="scientific">Candidatus Curtissbacteria bacterium GW2011_GWA1_40_16</name>
    <dbReference type="NCBI Taxonomy" id="1618405"/>
    <lineage>
        <taxon>Bacteria</taxon>
        <taxon>Candidatus Curtissiibacteriota</taxon>
    </lineage>
</organism>
<accession>A0A0G0RAZ0</accession>
<evidence type="ECO:0000256" key="4">
    <source>
        <dbReference type="ARBA" id="ARBA00035494"/>
    </source>
</evidence>
<evidence type="ECO:0000313" key="9">
    <source>
        <dbReference type="Proteomes" id="UP000034531"/>
    </source>
</evidence>
<gene>
    <name evidence="8" type="ORF">UT84_C0024G0009</name>
</gene>
<evidence type="ECO:0000256" key="1">
    <source>
        <dbReference type="ARBA" id="ARBA00008777"/>
    </source>
</evidence>
<name>A0A0G0RAZ0_9BACT</name>